<evidence type="ECO:0000256" key="1">
    <source>
        <dbReference type="SAM" id="MobiDB-lite"/>
    </source>
</evidence>
<dbReference type="AlphaFoldDB" id="A0A5B7D1G1"/>
<gene>
    <name evidence="2" type="ORF">E2C01_007939</name>
</gene>
<sequence length="94" mass="10352">MASRERESVNEGWTCDDPALLTSAAVLLVTTRFPPSTTSRAQPPRHLTSPGFSLDEKAASTAGEWIRPPPLAREMSPKLHRILLLGNTWRICGQ</sequence>
<reference evidence="2 3" key="1">
    <citation type="submission" date="2019-05" db="EMBL/GenBank/DDBJ databases">
        <title>Another draft genome of Portunus trituberculatus and its Hox gene families provides insights of decapod evolution.</title>
        <authorList>
            <person name="Jeong J.-H."/>
            <person name="Song I."/>
            <person name="Kim S."/>
            <person name="Choi T."/>
            <person name="Kim D."/>
            <person name="Ryu S."/>
            <person name="Kim W."/>
        </authorList>
    </citation>
    <scope>NUCLEOTIDE SEQUENCE [LARGE SCALE GENOMIC DNA]</scope>
    <source>
        <tissue evidence="2">Muscle</tissue>
    </source>
</reference>
<proteinExistence type="predicted"/>
<evidence type="ECO:0000313" key="3">
    <source>
        <dbReference type="Proteomes" id="UP000324222"/>
    </source>
</evidence>
<evidence type="ECO:0000313" key="2">
    <source>
        <dbReference type="EMBL" id="MPC15155.1"/>
    </source>
</evidence>
<accession>A0A5B7D1G1</accession>
<dbReference type="EMBL" id="VSRR010000405">
    <property type="protein sequence ID" value="MPC15155.1"/>
    <property type="molecule type" value="Genomic_DNA"/>
</dbReference>
<feature type="region of interest" description="Disordered" evidence="1">
    <location>
        <begin position="34"/>
        <end position="71"/>
    </location>
</feature>
<name>A0A5B7D1G1_PORTR</name>
<dbReference type="Proteomes" id="UP000324222">
    <property type="component" value="Unassembled WGS sequence"/>
</dbReference>
<keyword evidence="3" id="KW-1185">Reference proteome</keyword>
<protein>
    <submittedName>
        <fullName evidence="2">Uncharacterized protein</fullName>
    </submittedName>
</protein>
<organism evidence="2 3">
    <name type="scientific">Portunus trituberculatus</name>
    <name type="common">Swimming crab</name>
    <name type="synonym">Neptunus trituberculatus</name>
    <dbReference type="NCBI Taxonomy" id="210409"/>
    <lineage>
        <taxon>Eukaryota</taxon>
        <taxon>Metazoa</taxon>
        <taxon>Ecdysozoa</taxon>
        <taxon>Arthropoda</taxon>
        <taxon>Crustacea</taxon>
        <taxon>Multicrustacea</taxon>
        <taxon>Malacostraca</taxon>
        <taxon>Eumalacostraca</taxon>
        <taxon>Eucarida</taxon>
        <taxon>Decapoda</taxon>
        <taxon>Pleocyemata</taxon>
        <taxon>Brachyura</taxon>
        <taxon>Eubrachyura</taxon>
        <taxon>Portunoidea</taxon>
        <taxon>Portunidae</taxon>
        <taxon>Portuninae</taxon>
        <taxon>Portunus</taxon>
    </lineage>
</organism>
<comment type="caution">
    <text evidence="2">The sequence shown here is derived from an EMBL/GenBank/DDBJ whole genome shotgun (WGS) entry which is preliminary data.</text>
</comment>